<evidence type="ECO:0000256" key="11">
    <source>
        <dbReference type="RuleBase" id="RU000679"/>
    </source>
</evidence>
<sequence>VSYGYLKKNISLVRLFFPEFSMTYNMKKVVEEFADHTTAHGWGNISQRSSTLGKTVWIIFTLGCTCLAIASIIGTISKYFEYETKDIVELRDEPLEFPSVTVCPLNPIAHTHQLMYRQNIYYEIVDYHNLTNNILPTERKTPQHNTLYKDYINQLVSYQGYYENAMQILVYSHNKDDFITSCTYMENMCNRSDITTSLHHEHYNCFTYSTSRSLPDFAKTTVGPNSGLSMILYLDVSKLSMTLYDPNYPTSGSNGARVVIHERGSLPDPEKDGSDIEPGHSVNAALSVNRRELMKKPWGNCVDYSALDAGGFVHTMNSCIKRCQQKRVYEECGCVKASLPLEPDLENAQFCGKLDVKEWLKNEPNITILNEDLNRLECQKSAWRPCKTCAKNCTYHTYDVSLSQSEWPTDGAVKSFYERWIMQQPNYENSTLYHRFHREMKDLKDIYSVTETTKSAIKNNFVRLNVYFKESETKVTTKAQAFDLANLIAETGGFLGFYVGISVISIAEVMILLYNLLNFLRNKLIQQKYNNTNNAGVNIKQNGK</sequence>
<keyword evidence="10 11" id="KW-0407">Ion channel</keyword>
<evidence type="ECO:0000256" key="10">
    <source>
        <dbReference type="ARBA" id="ARBA00023303"/>
    </source>
</evidence>
<dbReference type="AlphaFoldDB" id="A0A8J1XXU9"/>
<proteinExistence type="inferred from homology"/>
<dbReference type="EMBL" id="CAIIXF020000008">
    <property type="protein sequence ID" value="CAH1790893.1"/>
    <property type="molecule type" value="Genomic_DNA"/>
</dbReference>
<keyword evidence="5" id="KW-1133">Transmembrane helix</keyword>
<dbReference type="Pfam" id="PF00858">
    <property type="entry name" value="ASC"/>
    <property type="match status" value="1"/>
</dbReference>
<dbReference type="GO" id="GO:0015280">
    <property type="term" value="F:ligand-gated sodium channel activity"/>
    <property type="evidence" value="ECO:0007669"/>
    <property type="project" value="TreeGrafter"/>
</dbReference>
<evidence type="ECO:0000256" key="4">
    <source>
        <dbReference type="ARBA" id="ARBA00022692"/>
    </source>
</evidence>
<name>A0A8J1XXU9_OWEFU</name>
<reference evidence="12" key="1">
    <citation type="submission" date="2022-03" db="EMBL/GenBank/DDBJ databases">
        <authorList>
            <person name="Martin C."/>
        </authorList>
    </citation>
    <scope>NUCLEOTIDE SEQUENCE</scope>
</reference>
<evidence type="ECO:0000313" key="13">
    <source>
        <dbReference type="Proteomes" id="UP000749559"/>
    </source>
</evidence>
<keyword evidence="13" id="KW-1185">Reference proteome</keyword>
<evidence type="ECO:0000256" key="5">
    <source>
        <dbReference type="ARBA" id="ARBA00022989"/>
    </source>
</evidence>
<evidence type="ECO:0000256" key="2">
    <source>
        <dbReference type="ARBA" id="ARBA00022448"/>
    </source>
</evidence>
<gene>
    <name evidence="12" type="ORF">OFUS_LOCUS16048</name>
</gene>
<feature type="non-terminal residue" evidence="12">
    <location>
        <position position="1"/>
    </location>
</feature>
<comment type="similarity">
    <text evidence="11">Belongs to the amiloride-sensitive sodium channel (TC 1.A.6) family.</text>
</comment>
<comment type="caution">
    <text evidence="12">The sequence shown here is derived from an EMBL/GenBank/DDBJ whole genome shotgun (WGS) entry which is preliminary data.</text>
</comment>
<evidence type="ECO:0000313" key="12">
    <source>
        <dbReference type="EMBL" id="CAH1790893.1"/>
    </source>
</evidence>
<dbReference type="GO" id="GO:0005886">
    <property type="term" value="C:plasma membrane"/>
    <property type="evidence" value="ECO:0007669"/>
    <property type="project" value="TreeGrafter"/>
</dbReference>
<protein>
    <submittedName>
        <fullName evidence="12">Uncharacterized protein</fullName>
    </submittedName>
</protein>
<accession>A0A8J1XXU9</accession>
<keyword evidence="4 11" id="KW-0812">Transmembrane</keyword>
<comment type="subcellular location">
    <subcellularLocation>
        <location evidence="1">Membrane</location>
        <topology evidence="1">Multi-pass membrane protein</topology>
    </subcellularLocation>
</comment>
<dbReference type="Proteomes" id="UP000749559">
    <property type="component" value="Unassembled WGS sequence"/>
</dbReference>
<dbReference type="OrthoDB" id="6021021at2759"/>
<dbReference type="Gene3D" id="2.60.470.10">
    <property type="entry name" value="Acid-sensing ion channels like domains"/>
    <property type="match status" value="1"/>
</dbReference>
<evidence type="ECO:0000256" key="6">
    <source>
        <dbReference type="ARBA" id="ARBA00023053"/>
    </source>
</evidence>
<keyword evidence="3 11" id="KW-0894">Sodium channel</keyword>
<keyword evidence="8" id="KW-0472">Membrane</keyword>
<keyword evidence="6" id="KW-0915">Sodium</keyword>
<dbReference type="PANTHER" id="PTHR11690">
    <property type="entry name" value="AMILORIDE-SENSITIVE SODIUM CHANNEL-RELATED"/>
    <property type="match status" value="1"/>
</dbReference>
<keyword evidence="7 11" id="KW-0406">Ion transport</keyword>
<evidence type="ECO:0000256" key="8">
    <source>
        <dbReference type="ARBA" id="ARBA00023136"/>
    </source>
</evidence>
<dbReference type="PRINTS" id="PR01078">
    <property type="entry name" value="AMINACHANNEL"/>
</dbReference>
<evidence type="ECO:0000256" key="1">
    <source>
        <dbReference type="ARBA" id="ARBA00004141"/>
    </source>
</evidence>
<dbReference type="InterPro" id="IPR001873">
    <property type="entry name" value="ENaC"/>
</dbReference>
<evidence type="ECO:0000256" key="9">
    <source>
        <dbReference type="ARBA" id="ARBA00023201"/>
    </source>
</evidence>
<dbReference type="Gene3D" id="1.10.287.770">
    <property type="entry name" value="YojJ-like"/>
    <property type="match status" value="1"/>
</dbReference>
<evidence type="ECO:0000256" key="7">
    <source>
        <dbReference type="ARBA" id="ARBA00023065"/>
    </source>
</evidence>
<keyword evidence="9 11" id="KW-0739">Sodium transport</keyword>
<evidence type="ECO:0000256" key="3">
    <source>
        <dbReference type="ARBA" id="ARBA00022461"/>
    </source>
</evidence>
<organism evidence="12 13">
    <name type="scientific">Owenia fusiformis</name>
    <name type="common">Polychaete worm</name>
    <dbReference type="NCBI Taxonomy" id="6347"/>
    <lineage>
        <taxon>Eukaryota</taxon>
        <taxon>Metazoa</taxon>
        <taxon>Spiralia</taxon>
        <taxon>Lophotrochozoa</taxon>
        <taxon>Annelida</taxon>
        <taxon>Polychaeta</taxon>
        <taxon>Sedentaria</taxon>
        <taxon>Canalipalpata</taxon>
        <taxon>Sabellida</taxon>
        <taxon>Oweniida</taxon>
        <taxon>Oweniidae</taxon>
        <taxon>Owenia</taxon>
    </lineage>
</organism>
<dbReference type="PANTHER" id="PTHR11690:SF244">
    <property type="entry name" value="DEGENERIN LIKE"/>
    <property type="match status" value="1"/>
</dbReference>
<keyword evidence="2 11" id="KW-0813">Transport</keyword>